<gene>
    <name evidence="5" type="primary">SAMT_20</name>
    <name evidence="5" type="ORF">CK203_095277</name>
</gene>
<evidence type="ECO:0000313" key="5">
    <source>
        <dbReference type="EMBL" id="RVW13484.1"/>
    </source>
</evidence>
<dbReference type="Gene3D" id="3.40.50.150">
    <property type="entry name" value="Vaccinia Virus protein VP39"/>
    <property type="match status" value="1"/>
</dbReference>
<dbReference type="AlphaFoldDB" id="A0A438BR92"/>
<dbReference type="GO" id="GO:0032259">
    <property type="term" value="P:methylation"/>
    <property type="evidence" value="ECO:0007669"/>
    <property type="project" value="UniProtKB-KW"/>
</dbReference>
<dbReference type="Pfam" id="PF03492">
    <property type="entry name" value="Methyltransf_7"/>
    <property type="match status" value="1"/>
</dbReference>
<dbReference type="Gene3D" id="1.10.1200.270">
    <property type="entry name" value="Methyltransferase, alpha-helical capping domain"/>
    <property type="match status" value="1"/>
</dbReference>
<dbReference type="InterPro" id="IPR005299">
    <property type="entry name" value="MeTrfase_7"/>
</dbReference>
<dbReference type="SUPFAM" id="SSF53335">
    <property type="entry name" value="S-adenosyl-L-methionine-dependent methyltransferases"/>
    <property type="match status" value="1"/>
</dbReference>
<dbReference type="InterPro" id="IPR042086">
    <property type="entry name" value="MeTrfase_capping"/>
</dbReference>
<dbReference type="GO" id="GO:0046872">
    <property type="term" value="F:metal ion binding"/>
    <property type="evidence" value="ECO:0007669"/>
    <property type="project" value="UniProtKB-KW"/>
</dbReference>
<dbReference type="InterPro" id="IPR029063">
    <property type="entry name" value="SAM-dependent_MTases_sf"/>
</dbReference>
<organism evidence="5 6">
    <name type="scientific">Vitis vinifera</name>
    <name type="common">Grape</name>
    <dbReference type="NCBI Taxonomy" id="29760"/>
    <lineage>
        <taxon>Eukaryota</taxon>
        <taxon>Viridiplantae</taxon>
        <taxon>Streptophyta</taxon>
        <taxon>Embryophyta</taxon>
        <taxon>Tracheophyta</taxon>
        <taxon>Spermatophyta</taxon>
        <taxon>Magnoliopsida</taxon>
        <taxon>eudicotyledons</taxon>
        <taxon>Gunneridae</taxon>
        <taxon>Pentapetalae</taxon>
        <taxon>rosids</taxon>
        <taxon>Vitales</taxon>
        <taxon>Vitaceae</taxon>
        <taxon>Viteae</taxon>
        <taxon>Vitis</taxon>
    </lineage>
</organism>
<name>A0A438BR92_VITVI</name>
<dbReference type="OrthoDB" id="1523883at2759"/>
<dbReference type="Proteomes" id="UP000288805">
    <property type="component" value="Unassembled WGS sequence"/>
</dbReference>
<evidence type="ECO:0000256" key="1">
    <source>
        <dbReference type="ARBA" id="ARBA00022603"/>
    </source>
</evidence>
<keyword evidence="2 5" id="KW-0808">Transferase</keyword>
<evidence type="ECO:0000313" key="6">
    <source>
        <dbReference type="Proteomes" id="UP000288805"/>
    </source>
</evidence>
<protein>
    <submittedName>
        <fullName evidence="5">Salicylate carboxymethyltransferase</fullName>
    </submittedName>
</protein>
<comment type="caution">
    <text evidence="5">The sequence shown here is derived from an EMBL/GenBank/DDBJ whole genome shotgun (WGS) entry which is preliminary data.</text>
</comment>
<evidence type="ECO:0000256" key="3">
    <source>
        <dbReference type="ARBA" id="ARBA00022723"/>
    </source>
</evidence>
<proteinExistence type="predicted"/>
<dbReference type="GO" id="GO:0008168">
    <property type="term" value="F:methyltransferase activity"/>
    <property type="evidence" value="ECO:0007669"/>
    <property type="project" value="UniProtKB-KW"/>
</dbReference>
<keyword evidence="3" id="KW-0479">Metal-binding</keyword>
<accession>A0A438BR92</accession>
<keyword evidence="4" id="KW-0460">Magnesium</keyword>
<dbReference type="EMBL" id="QGNW01002651">
    <property type="protein sequence ID" value="RVW13484.1"/>
    <property type="molecule type" value="Genomic_DNA"/>
</dbReference>
<evidence type="ECO:0000256" key="2">
    <source>
        <dbReference type="ARBA" id="ARBA00022679"/>
    </source>
</evidence>
<sequence>MKRRCGGANMGGNKWLSTVGNENGGRRGCCSGIMEMVCSRLWLAQPTVMMRDGMVKMGRDIEMDKEMKNQKRCRDKSDYLGSKKITSRVDRCVVTAEKETPSPQTHRLNRRGRYSGIMEMVCSRLWLAQPTVVGAANGDNERWHGEDGKSPEFQVFLNDLPGNDFNNIFSLLPDFYEKLTKEEDGTLGNCFITGVPGSFYSRIFPSRSLDFVHSSCSVHWLSQAPAGLEKNKGHVHIANGSPPTVIEAYTNQFQRDFSLFLGLRSEEIKPGGRMVITTISRSTEDPSGGECCDLLELLAESLTDMLAEELIEEADLNSFNLAPVGTPLMKATSIEAPNVANYVRSMQSPP</sequence>
<keyword evidence="1 5" id="KW-0489">Methyltransferase</keyword>
<dbReference type="PANTHER" id="PTHR31009">
    <property type="entry name" value="S-ADENOSYL-L-METHIONINE:CARBOXYL METHYLTRANSFERASE FAMILY PROTEIN"/>
    <property type="match status" value="1"/>
</dbReference>
<evidence type="ECO:0000256" key="4">
    <source>
        <dbReference type="ARBA" id="ARBA00022842"/>
    </source>
</evidence>
<reference evidence="5 6" key="1">
    <citation type="journal article" date="2018" name="PLoS Genet.">
        <title>Population sequencing reveals clonal diversity and ancestral inbreeding in the grapevine cultivar Chardonnay.</title>
        <authorList>
            <person name="Roach M.J."/>
            <person name="Johnson D.L."/>
            <person name="Bohlmann J."/>
            <person name="van Vuuren H.J."/>
            <person name="Jones S.J."/>
            <person name="Pretorius I.S."/>
            <person name="Schmidt S.A."/>
            <person name="Borneman A.R."/>
        </authorList>
    </citation>
    <scope>NUCLEOTIDE SEQUENCE [LARGE SCALE GENOMIC DNA]</scope>
    <source>
        <strain evidence="6">cv. Chardonnay</strain>
        <tissue evidence="5">Leaf</tissue>
    </source>
</reference>